<sequence>MTRILLVIDAPPERRMIARLCPRLELIPVEVATLAAARQLLRDPTRDFSAAVVDAQLRDGQGLALLGQLRVPPLPCAMVLAGGDELEAAAPLALSLGVHRLLRKPFSTEGFEAAVESAKKRSAEMRRWLNPETVGERHDSWLKVLMATDSSGDEQRGSAPGFLDRMARMVVAQGQLTPAEARLVPDLLLGRDYNSVAAVHGLSAETVRSHVKAILAKLNLASAKQLWQVCVAELDG</sequence>
<dbReference type="Gene3D" id="3.40.50.2300">
    <property type="match status" value="1"/>
</dbReference>
<reference evidence="6 7" key="1">
    <citation type="submission" date="2018-03" db="EMBL/GenBank/DDBJ databases">
        <title>Draft Genome Sequences of the Obligatory Marine Myxobacteria Enhygromyxa salina SWB005.</title>
        <authorList>
            <person name="Poehlein A."/>
            <person name="Moghaddam J.A."/>
            <person name="Harms H."/>
            <person name="Alanjari M."/>
            <person name="Koenig G.M."/>
            <person name="Daniel R."/>
            <person name="Schaeberle T.F."/>
        </authorList>
    </citation>
    <scope>NUCLEOTIDE SEQUENCE [LARGE SCALE GENOMIC DNA]</scope>
    <source>
        <strain evidence="6 7">SWB005</strain>
    </source>
</reference>
<proteinExistence type="predicted"/>
<dbReference type="RefSeq" id="WP_146156191.1">
    <property type="nucleotide sequence ID" value="NZ_PVNK01000242.1"/>
</dbReference>
<dbReference type="PANTHER" id="PTHR44688">
    <property type="entry name" value="DNA-BINDING TRANSCRIPTIONAL ACTIVATOR DEVR_DOSR"/>
    <property type="match status" value="1"/>
</dbReference>
<evidence type="ECO:0000256" key="3">
    <source>
        <dbReference type="ARBA" id="ARBA00023163"/>
    </source>
</evidence>
<dbReference type="PROSITE" id="PS50110">
    <property type="entry name" value="RESPONSE_REGULATORY"/>
    <property type="match status" value="1"/>
</dbReference>
<evidence type="ECO:0000313" key="7">
    <source>
        <dbReference type="Proteomes" id="UP000237968"/>
    </source>
</evidence>
<dbReference type="AlphaFoldDB" id="A0A2S9XFH8"/>
<dbReference type="Proteomes" id="UP000237968">
    <property type="component" value="Unassembled WGS sequence"/>
</dbReference>
<evidence type="ECO:0000256" key="1">
    <source>
        <dbReference type="ARBA" id="ARBA00023015"/>
    </source>
</evidence>
<keyword evidence="2" id="KW-0238">DNA-binding</keyword>
<evidence type="ECO:0000256" key="2">
    <source>
        <dbReference type="ARBA" id="ARBA00023125"/>
    </source>
</evidence>
<dbReference type="SMART" id="SM00448">
    <property type="entry name" value="REC"/>
    <property type="match status" value="1"/>
</dbReference>
<dbReference type="GO" id="GO:0006355">
    <property type="term" value="P:regulation of DNA-templated transcription"/>
    <property type="evidence" value="ECO:0007669"/>
    <property type="project" value="InterPro"/>
</dbReference>
<dbReference type="OrthoDB" id="3374006at2"/>
<dbReference type="SMART" id="SM00421">
    <property type="entry name" value="HTH_LUXR"/>
    <property type="match status" value="1"/>
</dbReference>
<dbReference type="Gene3D" id="1.10.10.10">
    <property type="entry name" value="Winged helix-like DNA-binding domain superfamily/Winged helix DNA-binding domain"/>
    <property type="match status" value="1"/>
</dbReference>
<keyword evidence="1" id="KW-0805">Transcription regulation</keyword>
<dbReference type="InterPro" id="IPR011006">
    <property type="entry name" value="CheY-like_superfamily"/>
</dbReference>
<accession>A0A2S9XFH8</accession>
<feature type="domain" description="Response regulatory" evidence="5">
    <location>
        <begin position="3"/>
        <end position="119"/>
    </location>
</feature>
<dbReference type="InterPro" id="IPR001789">
    <property type="entry name" value="Sig_transdc_resp-reg_receiver"/>
</dbReference>
<evidence type="ECO:0000256" key="4">
    <source>
        <dbReference type="PROSITE-ProRule" id="PRU00169"/>
    </source>
</evidence>
<protein>
    <submittedName>
        <fullName evidence="6">Response regulator FixJ</fullName>
    </submittedName>
</protein>
<comment type="caution">
    <text evidence="6">The sequence shown here is derived from an EMBL/GenBank/DDBJ whole genome shotgun (WGS) entry which is preliminary data.</text>
</comment>
<dbReference type="InterPro" id="IPR000792">
    <property type="entry name" value="Tscrpt_reg_LuxR_C"/>
</dbReference>
<dbReference type="EMBL" id="PVNK01000242">
    <property type="protein sequence ID" value="PRP91431.1"/>
    <property type="molecule type" value="Genomic_DNA"/>
</dbReference>
<gene>
    <name evidence="6" type="ORF">ENSA5_55480</name>
</gene>
<evidence type="ECO:0000313" key="6">
    <source>
        <dbReference type="EMBL" id="PRP91431.1"/>
    </source>
</evidence>
<evidence type="ECO:0000259" key="5">
    <source>
        <dbReference type="PROSITE" id="PS50110"/>
    </source>
</evidence>
<dbReference type="SUPFAM" id="SSF52172">
    <property type="entry name" value="CheY-like"/>
    <property type="match status" value="1"/>
</dbReference>
<dbReference type="PANTHER" id="PTHR44688:SF16">
    <property type="entry name" value="DNA-BINDING TRANSCRIPTIONAL ACTIVATOR DEVR_DOSR"/>
    <property type="match status" value="1"/>
</dbReference>
<dbReference type="GO" id="GO:0003677">
    <property type="term" value="F:DNA binding"/>
    <property type="evidence" value="ECO:0007669"/>
    <property type="project" value="UniProtKB-KW"/>
</dbReference>
<dbReference type="InterPro" id="IPR036388">
    <property type="entry name" value="WH-like_DNA-bd_sf"/>
</dbReference>
<organism evidence="6 7">
    <name type="scientific">Enhygromyxa salina</name>
    <dbReference type="NCBI Taxonomy" id="215803"/>
    <lineage>
        <taxon>Bacteria</taxon>
        <taxon>Pseudomonadati</taxon>
        <taxon>Myxococcota</taxon>
        <taxon>Polyangia</taxon>
        <taxon>Nannocystales</taxon>
        <taxon>Nannocystaceae</taxon>
        <taxon>Enhygromyxa</taxon>
    </lineage>
</organism>
<keyword evidence="3" id="KW-0804">Transcription</keyword>
<keyword evidence="7" id="KW-1185">Reference proteome</keyword>
<feature type="modified residue" description="4-aspartylphosphate" evidence="4">
    <location>
        <position position="54"/>
    </location>
</feature>
<dbReference type="SUPFAM" id="SSF46894">
    <property type="entry name" value="C-terminal effector domain of the bipartite response regulators"/>
    <property type="match status" value="1"/>
</dbReference>
<dbReference type="GO" id="GO:0000160">
    <property type="term" value="P:phosphorelay signal transduction system"/>
    <property type="evidence" value="ECO:0007669"/>
    <property type="project" value="InterPro"/>
</dbReference>
<dbReference type="InterPro" id="IPR016032">
    <property type="entry name" value="Sig_transdc_resp-reg_C-effctor"/>
</dbReference>
<name>A0A2S9XFH8_9BACT</name>
<keyword evidence="4" id="KW-0597">Phosphoprotein</keyword>